<feature type="domain" description="DNA2/NAM7 helicase-like C-terminal" evidence="1">
    <location>
        <begin position="16"/>
        <end position="99"/>
    </location>
</feature>
<sequence length="110" mass="12852">MSPEAFSDFARQQQFHKSLLERLYDMYPDNSPSKVMLCENYRANRAIIEFTSELFYDNKLKASKDPIAHSVYYPLTFFTARGEEVQHENSSGYYNTSEVSDGSLLFWVKI</sequence>
<dbReference type="SUPFAM" id="SSF52540">
    <property type="entry name" value="P-loop containing nucleoside triphosphate hydrolases"/>
    <property type="match status" value="1"/>
</dbReference>
<dbReference type="Gene3D" id="3.40.50.300">
    <property type="entry name" value="P-loop containing nucleotide triphosphate hydrolases"/>
    <property type="match status" value="1"/>
</dbReference>
<reference evidence="2" key="1">
    <citation type="journal article" date="2019" name="bioRxiv">
        <title>The Genome of the Zebra Mussel, Dreissena polymorpha: A Resource for Invasive Species Research.</title>
        <authorList>
            <person name="McCartney M.A."/>
            <person name="Auch B."/>
            <person name="Kono T."/>
            <person name="Mallez S."/>
            <person name="Zhang Y."/>
            <person name="Obille A."/>
            <person name="Becker A."/>
            <person name="Abrahante J.E."/>
            <person name="Garbe J."/>
            <person name="Badalamenti J.P."/>
            <person name="Herman A."/>
            <person name="Mangelson H."/>
            <person name="Liachko I."/>
            <person name="Sullivan S."/>
            <person name="Sone E.D."/>
            <person name="Koren S."/>
            <person name="Silverstein K.A.T."/>
            <person name="Beckman K.B."/>
            <person name="Gohl D.M."/>
        </authorList>
    </citation>
    <scope>NUCLEOTIDE SEQUENCE</scope>
    <source>
        <strain evidence="2">Duluth1</strain>
        <tissue evidence="2">Whole animal</tissue>
    </source>
</reference>
<dbReference type="AlphaFoldDB" id="A0A9D4M968"/>
<evidence type="ECO:0000313" key="3">
    <source>
        <dbReference type="Proteomes" id="UP000828390"/>
    </source>
</evidence>
<dbReference type="Pfam" id="PF13087">
    <property type="entry name" value="AAA_12"/>
    <property type="match status" value="1"/>
</dbReference>
<dbReference type="EMBL" id="JAIWYP010000002">
    <property type="protein sequence ID" value="KAH3871302.1"/>
    <property type="molecule type" value="Genomic_DNA"/>
</dbReference>
<evidence type="ECO:0000313" key="2">
    <source>
        <dbReference type="EMBL" id="KAH3871302.1"/>
    </source>
</evidence>
<dbReference type="InterPro" id="IPR041679">
    <property type="entry name" value="DNA2/NAM7-like_C"/>
</dbReference>
<name>A0A9D4M968_DREPO</name>
<comment type="caution">
    <text evidence="2">The sequence shown here is derived from an EMBL/GenBank/DDBJ whole genome shotgun (WGS) entry which is preliminary data.</text>
</comment>
<accession>A0A9D4M968</accession>
<gene>
    <name evidence="2" type="ORF">DPMN_034499</name>
</gene>
<keyword evidence="3" id="KW-1185">Reference proteome</keyword>
<proteinExistence type="predicted"/>
<protein>
    <recommendedName>
        <fullName evidence="1">DNA2/NAM7 helicase-like C-terminal domain-containing protein</fullName>
    </recommendedName>
</protein>
<dbReference type="Proteomes" id="UP000828390">
    <property type="component" value="Unassembled WGS sequence"/>
</dbReference>
<evidence type="ECO:0000259" key="1">
    <source>
        <dbReference type="Pfam" id="PF13087"/>
    </source>
</evidence>
<dbReference type="InterPro" id="IPR027417">
    <property type="entry name" value="P-loop_NTPase"/>
</dbReference>
<reference evidence="2" key="2">
    <citation type="submission" date="2020-11" db="EMBL/GenBank/DDBJ databases">
        <authorList>
            <person name="McCartney M.A."/>
            <person name="Auch B."/>
            <person name="Kono T."/>
            <person name="Mallez S."/>
            <person name="Becker A."/>
            <person name="Gohl D.M."/>
            <person name="Silverstein K.A.T."/>
            <person name="Koren S."/>
            <person name="Bechman K.B."/>
            <person name="Herman A."/>
            <person name="Abrahante J.E."/>
            <person name="Garbe J."/>
        </authorList>
    </citation>
    <scope>NUCLEOTIDE SEQUENCE</scope>
    <source>
        <strain evidence="2">Duluth1</strain>
        <tissue evidence="2">Whole animal</tissue>
    </source>
</reference>
<organism evidence="2 3">
    <name type="scientific">Dreissena polymorpha</name>
    <name type="common">Zebra mussel</name>
    <name type="synonym">Mytilus polymorpha</name>
    <dbReference type="NCBI Taxonomy" id="45954"/>
    <lineage>
        <taxon>Eukaryota</taxon>
        <taxon>Metazoa</taxon>
        <taxon>Spiralia</taxon>
        <taxon>Lophotrochozoa</taxon>
        <taxon>Mollusca</taxon>
        <taxon>Bivalvia</taxon>
        <taxon>Autobranchia</taxon>
        <taxon>Heteroconchia</taxon>
        <taxon>Euheterodonta</taxon>
        <taxon>Imparidentia</taxon>
        <taxon>Neoheterodontei</taxon>
        <taxon>Myida</taxon>
        <taxon>Dreissenoidea</taxon>
        <taxon>Dreissenidae</taxon>
        <taxon>Dreissena</taxon>
    </lineage>
</organism>